<comment type="caution">
    <text evidence="1">The sequence shown here is derived from an EMBL/GenBank/DDBJ whole genome shotgun (WGS) entry which is preliminary data.</text>
</comment>
<dbReference type="AlphaFoldDB" id="A0A2P5AG75"/>
<dbReference type="Gene3D" id="3.10.10.10">
    <property type="entry name" value="HIV Type 1 Reverse Transcriptase, subunit A, domain 1"/>
    <property type="match status" value="1"/>
</dbReference>
<name>A0A2P5AG75_PARAD</name>
<dbReference type="STRING" id="3476.A0A2P5AG75"/>
<dbReference type="PANTHER" id="PTHR35046:SF9">
    <property type="entry name" value="RNA-DIRECTED DNA POLYMERASE"/>
    <property type="match status" value="1"/>
</dbReference>
<protein>
    <submittedName>
        <fullName evidence="1">Uncharacterized protein</fullName>
    </submittedName>
</protein>
<sequence>MQVKEDEELHRENIFHARCHVNNKCCFFFFFYRLFNDIFLEEVPNGLPPLRGIEHQIDFIPRASIPNRPAYRSNPEKTKELQRQDRELMEKGYMRESMSPCAVLVLLMPKKDEKWRMCVDCHAINNIIVRRCMHWVNTS</sequence>
<keyword evidence="2" id="KW-1185">Reference proteome</keyword>
<dbReference type="OrthoDB" id="1194562at2759"/>
<dbReference type="SUPFAM" id="SSF56672">
    <property type="entry name" value="DNA/RNA polymerases"/>
    <property type="match status" value="1"/>
</dbReference>
<reference evidence="2" key="1">
    <citation type="submission" date="2016-06" db="EMBL/GenBank/DDBJ databases">
        <title>Parallel loss of symbiosis genes in relatives of nitrogen-fixing non-legume Parasponia.</title>
        <authorList>
            <person name="Van Velzen R."/>
            <person name="Holmer R."/>
            <person name="Bu F."/>
            <person name="Rutten L."/>
            <person name="Van Zeijl A."/>
            <person name="Liu W."/>
            <person name="Santuari L."/>
            <person name="Cao Q."/>
            <person name="Sharma T."/>
            <person name="Shen D."/>
            <person name="Roswanjaya Y."/>
            <person name="Wardhani T."/>
            <person name="Kalhor M.S."/>
            <person name="Jansen J."/>
            <person name="Van den Hoogen J."/>
            <person name="Gungor B."/>
            <person name="Hartog M."/>
            <person name="Hontelez J."/>
            <person name="Verver J."/>
            <person name="Yang W.-C."/>
            <person name="Schijlen E."/>
            <person name="Repin R."/>
            <person name="Schilthuizen M."/>
            <person name="Schranz E."/>
            <person name="Heidstra R."/>
            <person name="Miyata K."/>
            <person name="Fedorova E."/>
            <person name="Kohlen W."/>
            <person name="Bisseling T."/>
            <person name="Smit S."/>
            <person name="Geurts R."/>
        </authorList>
    </citation>
    <scope>NUCLEOTIDE SEQUENCE [LARGE SCALE GENOMIC DNA]</scope>
    <source>
        <strain evidence="2">cv. WU1-14</strain>
    </source>
</reference>
<proteinExistence type="predicted"/>
<evidence type="ECO:0000313" key="2">
    <source>
        <dbReference type="Proteomes" id="UP000237105"/>
    </source>
</evidence>
<dbReference type="InterPro" id="IPR043502">
    <property type="entry name" value="DNA/RNA_pol_sf"/>
</dbReference>
<dbReference type="EMBL" id="JXTB01000608">
    <property type="protein sequence ID" value="PON35545.1"/>
    <property type="molecule type" value="Genomic_DNA"/>
</dbReference>
<accession>A0A2P5AG75</accession>
<dbReference type="PANTHER" id="PTHR35046">
    <property type="entry name" value="ZINC KNUCKLE (CCHC-TYPE) FAMILY PROTEIN"/>
    <property type="match status" value="1"/>
</dbReference>
<dbReference type="Proteomes" id="UP000237105">
    <property type="component" value="Unassembled WGS sequence"/>
</dbReference>
<evidence type="ECO:0000313" key="1">
    <source>
        <dbReference type="EMBL" id="PON35545.1"/>
    </source>
</evidence>
<organism evidence="1 2">
    <name type="scientific">Parasponia andersonii</name>
    <name type="common">Sponia andersonii</name>
    <dbReference type="NCBI Taxonomy" id="3476"/>
    <lineage>
        <taxon>Eukaryota</taxon>
        <taxon>Viridiplantae</taxon>
        <taxon>Streptophyta</taxon>
        <taxon>Embryophyta</taxon>
        <taxon>Tracheophyta</taxon>
        <taxon>Spermatophyta</taxon>
        <taxon>Magnoliopsida</taxon>
        <taxon>eudicotyledons</taxon>
        <taxon>Gunneridae</taxon>
        <taxon>Pentapetalae</taxon>
        <taxon>rosids</taxon>
        <taxon>fabids</taxon>
        <taxon>Rosales</taxon>
        <taxon>Cannabaceae</taxon>
        <taxon>Parasponia</taxon>
    </lineage>
</organism>
<gene>
    <name evidence="1" type="ORF">PanWU01x14_335360</name>
</gene>